<dbReference type="PANTHER" id="PTHR31286">
    <property type="entry name" value="GLYCINE-RICH CELL WALL STRUCTURAL PROTEIN 1.8-LIKE"/>
    <property type="match status" value="1"/>
</dbReference>
<dbReference type="AlphaFoldDB" id="A0A8S9FLG3"/>
<feature type="compositionally biased region" description="Low complexity" evidence="1">
    <location>
        <begin position="41"/>
        <end position="50"/>
    </location>
</feature>
<accession>A0A8S9FLG3</accession>
<feature type="compositionally biased region" description="Polar residues" evidence="1">
    <location>
        <begin position="355"/>
        <end position="365"/>
    </location>
</feature>
<comment type="caution">
    <text evidence="2">The sequence shown here is derived from an EMBL/GenBank/DDBJ whole genome shotgun (WGS) entry which is preliminary data.</text>
</comment>
<protein>
    <recommendedName>
        <fullName evidence="3">DUF4283 domain-containing protein</fullName>
    </recommendedName>
</protein>
<proteinExistence type="predicted"/>
<feature type="compositionally biased region" description="Low complexity" evidence="1">
    <location>
        <begin position="443"/>
        <end position="457"/>
    </location>
</feature>
<organism evidence="2">
    <name type="scientific">Brassica cretica</name>
    <name type="common">Mustard</name>
    <dbReference type="NCBI Taxonomy" id="69181"/>
    <lineage>
        <taxon>Eukaryota</taxon>
        <taxon>Viridiplantae</taxon>
        <taxon>Streptophyta</taxon>
        <taxon>Embryophyta</taxon>
        <taxon>Tracheophyta</taxon>
        <taxon>Spermatophyta</taxon>
        <taxon>Magnoliopsida</taxon>
        <taxon>eudicotyledons</taxon>
        <taxon>Gunneridae</taxon>
        <taxon>Pentapetalae</taxon>
        <taxon>rosids</taxon>
        <taxon>malvids</taxon>
        <taxon>Brassicales</taxon>
        <taxon>Brassicaceae</taxon>
        <taxon>Brassiceae</taxon>
        <taxon>Brassica</taxon>
    </lineage>
</organism>
<evidence type="ECO:0000313" key="2">
    <source>
        <dbReference type="EMBL" id="KAF2533944.1"/>
    </source>
</evidence>
<dbReference type="PANTHER" id="PTHR31286:SF90">
    <property type="entry name" value="DUF4283 DOMAIN-CONTAINING PROTEIN"/>
    <property type="match status" value="1"/>
</dbReference>
<feature type="region of interest" description="Disordered" evidence="1">
    <location>
        <begin position="329"/>
        <end position="481"/>
    </location>
</feature>
<sequence>MHSVWHVHGHVSGRNPPSEAAGESPDPLPALPDPPDPSSPLSPNNFPSLSEARTPPTADIVMASAKTESTEAASQVVDVVMPPTAPAHGSVNVTVHELQSELNRSQTLKTLPPKTTSPLQTNKASSSNPLLPLPNHNPNPITQNETLDCNSTFPPPKDVNVPTLVERIRRSEDKTLRRIAPVTIGANDHPRILISDSVFQKGAELHKDFIICYFNGKALPFNQIQSVLNHIEKILEKSIWYVGDSMFHTAQWSSAHSRSTPPLKVIKIWAHLTGVDLTQPLPCVVEFEREDGEVVEVSIHYLWVPPTCSHCHELGHIVRNCLSYAPPPNESDAAKKNSVPAKVSPLQSKRYRHVPQNSAAAASQMVSSEVVASAPAPPPSPISEPENTTLPPPSENQLSLSHPSHHKTSSRSLNPSFIPPLKPSNLFLTPEPIKRPSLKRSRSSPTLSPPLTTNSNPFSASIALPDPSLFHPPNPSQTISLSVSPSTLLLNSSSSFSRGPSIPS</sequence>
<feature type="compositionally biased region" description="Basic residues" evidence="1">
    <location>
        <begin position="1"/>
        <end position="11"/>
    </location>
</feature>
<reference evidence="2" key="1">
    <citation type="submission" date="2019-12" db="EMBL/GenBank/DDBJ databases">
        <title>Genome sequencing and annotation of Brassica cretica.</title>
        <authorList>
            <person name="Studholme D.J."/>
            <person name="Sarris P.F."/>
        </authorList>
    </citation>
    <scope>NUCLEOTIDE SEQUENCE</scope>
    <source>
        <strain evidence="2">PFS-102/07</strain>
        <tissue evidence="2">Leaf</tissue>
    </source>
</reference>
<feature type="compositionally biased region" description="Low complexity" evidence="1">
    <location>
        <begin position="105"/>
        <end position="130"/>
    </location>
</feature>
<name>A0A8S9FLG3_BRACR</name>
<evidence type="ECO:0000256" key="1">
    <source>
        <dbReference type="SAM" id="MobiDB-lite"/>
    </source>
</evidence>
<dbReference type="InterPro" id="IPR040256">
    <property type="entry name" value="At4g02000-like"/>
</dbReference>
<feature type="region of interest" description="Disordered" evidence="1">
    <location>
        <begin position="1"/>
        <end position="54"/>
    </location>
</feature>
<evidence type="ECO:0008006" key="3">
    <source>
        <dbReference type="Google" id="ProtNLM"/>
    </source>
</evidence>
<dbReference type="EMBL" id="QGKY02002305">
    <property type="protein sequence ID" value="KAF2533944.1"/>
    <property type="molecule type" value="Genomic_DNA"/>
</dbReference>
<feature type="region of interest" description="Disordered" evidence="1">
    <location>
        <begin position="100"/>
        <end position="133"/>
    </location>
</feature>
<feature type="compositionally biased region" description="Pro residues" evidence="1">
    <location>
        <begin position="26"/>
        <end position="40"/>
    </location>
</feature>
<gene>
    <name evidence="2" type="ORF">F2Q70_00032908</name>
</gene>